<dbReference type="FunFam" id="3.40.50.2000:FF:000032">
    <property type="entry name" value="3-deoxy-D-manno-octulosonic acid transferase"/>
    <property type="match status" value="1"/>
</dbReference>
<dbReference type="UniPathway" id="UPA00958"/>
<evidence type="ECO:0000256" key="1">
    <source>
        <dbReference type="ARBA" id="ARBA00004713"/>
    </source>
</evidence>
<organism evidence="12 13">
    <name type="scientific">Rubripirellula obstinata</name>
    <dbReference type="NCBI Taxonomy" id="406547"/>
    <lineage>
        <taxon>Bacteria</taxon>
        <taxon>Pseudomonadati</taxon>
        <taxon>Planctomycetota</taxon>
        <taxon>Planctomycetia</taxon>
        <taxon>Pirellulales</taxon>
        <taxon>Pirellulaceae</taxon>
        <taxon>Rubripirellula</taxon>
    </lineage>
</organism>
<accession>A0A5B1CNL2</accession>
<dbReference type="InterPro" id="IPR038107">
    <property type="entry name" value="Glycos_transf_N_sf"/>
</dbReference>
<comment type="subcellular location">
    <subcellularLocation>
        <location evidence="10">Cell membrane</location>
    </subcellularLocation>
</comment>
<dbReference type="GO" id="GO:0005886">
    <property type="term" value="C:plasma membrane"/>
    <property type="evidence" value="ECO:0007669"/>
    <property type="project" value="UniProtKB-SubCell"/>
</dbReference>
<dbReference type="Gene3D" id="3.40.50.11720">
    <property type="entry name" value="3-Deoxy-D-manno-octulosonic-acid transferase, N-terminal domain"/>
    <property type="match status" value="1"/>
</dbReference>
<dbReference type="InterPro" id="IPR007507">
    <property type="entry name" value="Glycos_transf_N"/>
</dbReference>
<evidence type="ECO:0000256" key="3">
    <source>
        <dbReference type="ARBA" id="ARBA00012621"/>
    </source>
</evidence>
<feature type="active site" description="Proton acceptor" evidence="8">
    <location>
        <position position="64"/>
    </location>
</feature>
<feature type="domain" description="3-deoxy-D-manno-octulosonic-acid transferase N-terminal" evidence="11">
    <location>
        <begin position="49"/>
        <end position="213"/>
    </location>
</feature>
<evidence type="ECO:0000259" key="11">
    <source>
        <dbReference type="Pfam" id="PF04413"/>
    </source>
</evidence>
<comment type="similarity">
    <text evidence="2">Belongs to the glycosyltransferase group 1 family. Glycosyltransferase 30 subfamily.</text>
</comment>
<keyword evidence="12" id="KW-0328">Glycosyltransferase</keyword>
<dbReference type="AlphaFoldDB" id="A0A5B1CNL2"/>
<dbReference type="InterPro" id="IPR039901">
    <property type="entry name" value="Kdotransferase"/>
</dbReference>
<sequence length="437" mass="48697">MFANFLYACLLTLVSPIIAYRMIRFGRYKRGVGEKFLGLSCDRANQIRGDKKGCLWIHAVSVGEVNLLPSLVAKLKERRPDLAVAISTSTDTGYDLAVKSFGKDNVFFFPLDFTWAVSRTLANLKPEQLILTELELWPNLVRLATDQGCPVRIINGRLSEKSAASYQRFAKFIRPTFARFDWVGCQDEEIKQRFEECGVPANRMSVTGSIKFDNAPHRRDTETVMRLSQWSGIDPWQRVWIMGSTQEGEEAIALSVYQRLTEQQPELRLVIVPRHVERFDAVADLIKAKGFIPHRRSSDPSLHRQGWEAERVILVDTIGELRDWWGVGPIATVGGSFGSRGGQNMLEPAGYGSAVSFGPNTKNFRVIADGLIAAGGAVRVADEEELHHFVRRCLNNIPAADSLGRSAQTVVESHRGATKRTLDALVGKVATIKNRAA</sequence>
<keyword evidence="10" id="KW-1003">Cell membrane</keyword>
<feature type="site" description="Transition state stabilizer" evidence="9">
    <location>
        <position position="133"/>
    </location>
</feature>
<comment type="function">
    <text evidence="10">Involved in lipopolysaccharide (LPS) biosynthesis. Catalyzes the transfer of 3-deoxy-D-manno-octulosonate (Kdo) residue(s) from CMP-Kdo to lipid IV(A), the tetraacyldisaccharide-1,4'-bisphosphate precursor of lipid A.</text>
</comment>
<keyword evidence="5 10" id="KW-0808">Transferase</keyword>
<comment type="pathway">
    <text evidence="1 10">Bacterial outer membrane biogenesis; LPS core biosynthesis.</text>
</comment>
<evidence type="ECO:0000256" key="9">
    <source>
        <dbReference type="PIRSR" id="PIRSR639901-2"/>
    </source>
</evidence>
<dbReference type="GO" id="GO:0009244">
    <property type="term" value="P:lipopolysaccharide core region biosynthetic process"/>
    <property type="evidence" value="ECO:0007669"/>
    <property type="project" value="UniProtKB-UniRule"/>
</dbReference>
<comment type="catalytic activity">
    <reaction evidence="7 10">
        <text>lipid IVA (E. coli) + CMP-3-deoxy-beta-D-manno-octulosonate = alpha-Kdo-(2-&gt;6)-lipid IVA (E. coli) + CMP + H(+)</text>
        <dbReference type="Rhea" id="RHEA:28066"/>
        <dbReference type="ChEBI" id="CHEBI:15378"/>
        <dbReference type="ChEBI" id="CHEBI:58603"/>
        <dbReference type="ChEBI" id="CHEBI:60364"/>
        <dbReference type="ChEBI" id="CHEBI:60377"/>
        <dbReference type="ChEBI" id="CHEBI:85987"/>
        <dbReference type="EC" id="2.4.99.12"/>
    </reaction>
</comment>
<keyword evidence="10" id="KW-0448">Lipopolysaccharide biosynthesis</keyword>
<protein>
    <recommendedName>
        <fullName evidence="4 10">3-deoxy-D-manno-octulosonic acid transferase</fullName>
        <shortName evidence="10">Kdo transferase</shortName>
        <ecNumber evidence="3 10">2.4.99.12</ecNumber>
    </recommendedName>
    <alternativeName>
        <fullName evidence="6 10">Lipid IV(A) 3-deoxy-D-manno-octulosonic acid transferase</fullName>
    </alternativeName>
</protein>
<dbReference type="GO" id="GO:0043842">
    <property type="term" value="F:Kdo transferase activity"/>
    <property type="evidence" value="ECO:0007669"/>
    <property type="project" value="UniProtKB-EC"/>
</dbReference>
<dbReference type="Gene3D" id="3.40.50.2000">
    <property type="entry name" value="Glycogen Phosphorylase B"/>
    <property type="match status" value="1"/>
</dbReference>
<proteinExistence type="inferred from homology"/>
<feature type="site" description="Transition state stabilizer" evidence="9">
    <location>
        <position position="211"/>
    </location>
</feature>
<evidence type="ECO:0000313" key="12">
    <source>
        <dbReference type="EMBL" id="KAA1261952.1"/>
    </source>
</evidence>
<dbReference type="Proteomes" id="UP000322699">
    <property type="component" value="Unassembled WGS sequence"/>
</dbReference>
<evidence type="ECO:0000256" key="4">
    <source>
        <dbReference type="ARBA" id="ARBA00019077"/>
    </source>
</evidence>
<dbReference type="EMBL" id="VRLW01000001">
    <property type="protein sequence ID" value="KAA1261952.1"/>
    <property type="molecule type" value="Genomic_DNA"/>
</dbReference>
<keyword evidence="10" id="KW-0472">Membrane</keyword>
<dbReference type="GO" id="GO:0009245">
    <property type="term" value="P:lipid A biosynthetic process"/>
    <property type="evidence" value="ECO:0007669"/>
    <property type="project" value="TreeGrafter"/>
</dbReference>
<evidence type="ECO:0000256" key="10">
    <source>
        <dbReference type="RuleBase" id="RU365103"/>
    </source>
</evidence>
<evidence type="ECO:0000256" key="6">
    <source>
        <dbReference type="ARBA" id="ARBA00031445"/>
    </source>
</evidence>
<dbReference type="RefSeq" id="WP_068265333.1">
    <property type="nucleotide sequence ID" value="NZ_LWSK01000084.1"/>
</dbReference>
<reference evidence="12 13" key="1">
    <citation type="submission" date="2019-08" db="EMBL/GenBank/DDBJ databases">
        <title>Deep-cultivation of Planctomycetes and their phenomic and genomic characterization uncovers novel biology.</title>
        <authorList>
            <person name="Wiegand S."/>
            <person name="Jogler M."/>
            <person name="Boedeker C."/>
            <person name="Pinto D."/>
            <person name="Vollmers J."/>
            <person name="Rivas-Marin E."/>
            <person name="Kohn T."/>
            <person name="Peeters S.H."/>
            <person name="Heuer A."/>
            <person name="Rast P."/>
            <person name="Oberbeckmann S."/>
            <person name="Bunk B."/>
            <person name="Jeske O."/>
            <person name="Meyerdierks A."/>
            <person name="Storesund J.E."/>
            <person name="Kallscheuer N."/>
            <person name="Luecker S."/>
            <person name="Lage O.M."/>
            <person name="Pohl T."/>
            <person name="Merkel B.J."/>
            <person name="Hornburger P."/>
            <person name="Mueller R.-W."/>
            <person name="Bruemmer F."/>
            <person name="Labrenz M."/>
            <person name="Spormann A.M."/>
            <person name="Op Den Camp H."/>
            <person name="Overmann J."/>
            <person name="Amann R."/>
            <person name="Jetten M.S.M."/>
            <person name="Mascher T."/>
            <person name="Medema M.H."/>
            <person name="Devos D.P."/>
            <person name="Kaster A.-K."/>
            <person name="Ovreas L."/>
            <person name="Rohde M."/>
            <person name="Galperin M.Y."/>
            <person name="Jogler C."/>
        </authorList>
    </citation>
    <scope>NUCLEOTIDE SEQUENCE [LARGE SCALE GENOMIC DNA]</scope>
    <source>
        <strain evidence="12 13">LF1</strain>
    </source>
</reference>
<dbReference type="Pfam" id="PF04413">
    <property type="entry name" value="Glycos_transf_N"/>
    <property type="match status" value="1"/>
</dbReference>
<evidence type="ECO:0000256" key="5">
    <source>
        <dbReference type="ARBA" id="ARBA00022679"/>
    </source>
</evidence>
<evidence type="ECO:0000256" key="8">
    <source>
        <dbReference type="PIRSR" id="PIRSR639901-1"/>
    </source>
</evidence>
<dbReference type="SUPFAM" id="SSF53756">
    <property type="entry name" value="UDP-Glycosyltransferase/glycogen phosphorylase"/>
    <property type="match status" value="1"/>
</dbReference>
<evidence type="ECO:0000256" key="2">
    <source>
        <dbReference type="ARBA" id="ARBA00006380"/>
    </source>
</evidence>
<dbReference type="PANTHER" id="PTHR42755:SF1">
    <property type="entry name" value="3-DEOXY-D-MANNO-OCTULOSONIC ACID TRANSFERASE, MITOCHONDRIAL-RELATED"/>
    <property type="match status" value="1"/>
</dbReference>
<dbReference type="EC" id="2.4.99.12" evidence="3 10"/>
<dbReference type="PANTHER" id="PTHR42755">
    <property type="entry name" value="3-DEOXY-MANNO-OCTULOSONATE CYTIDYLYLTRANSFERASE"/>
    <property type="match status" value="1"/>
</dbReference>
<dbReference type="OrthoDB" id="9789797at2"/>
<keyword evidence="13" id="KW-1185">Reference proteome</keyword>
<gene>
    <name evidence="12" type="primary">waaA</name>
    <name evidence="12" type="ORF">LF1_45130</name>
</gene>
<comment type="caution">
    <text evidence="12">The sequence shown here is derived from an EMBL/GenBank/DDBJ whole genome shotgun (WGS) entry which is preliminary data.</text>
</comment>
<evidence type="ECO:0000313" key="13">
    <source>
        <dbReference type="Proteomes" id="UP000322699"/>
    </source>
</evidence>
<name>A0A5B1CNL2_9BACT</name>
<evidence type="ECO:0000256" key="7">
    <source>
        <dbReference type="ARBA" id="ARBA00049183"/>
    </source>
</evidence>